<evidence type="ECO:0008006" key="4">
    <source>
        <dbReference type="Google" id="ProtNLM"/>
    </source>
</evidence>
<keyword evidence="3" id="KW-1185">Reference proteome</keyword>
<dbReference type="Proteomes" id="UP000813461">
    <property type="component" value="Unassembled WGS sequence"/>
</dbReference>
<comment type="caution">
    <text evidence="2">The sequence shown here is derived from an EMBL/GenBank/DDBJ whole genome shotgun (WGS) entry which is preliminary data.</text>
</comment>
<feature type="compositionally biased region" description="Basic residues" evidence="1">
    <location>
        <begin position="20"/>
        <end position="29"/>
    </location>
</feature>
<reference evidence="2" key="1">
    <citation type="journal article" date="2021" name="Nat. Commun.">
        <title>Genetic determinants of endophytism in the Arabidopsis root mycobiome.</title>
        <authorList>
            <person name="Mesny F."/>
            <person name="Miyauchi S."/>
            <person name="Thiergart T."/>
            <person name="Pickel B."/>
            <person name="Atanasova L."/>
            <person name="Karlsson M."/>
            <person name="Huettel B."/>
            <person name="Barry K.W."/>
            <person name="Haridas S."/>
            <person name="Chen C."/>
            <person name="Bauer D."/>
            <person name="Andreopoulos W."/>
            <person name="Pangilinan J."/>
            <person name="LaButti K."/>
            <person name="Riley R."/>
            <person name="Lipzen A."/>
            <person name="Clum A."/>
            <person name="Drula E."/>
            <person name="Henrissat B."/>
            <person name="Kohler A."/>
            <person name="Grigoriev I.V."/>
            <person name="Martin F.M."/>
            <person name="Hacquard S."/>
        </authorList>
    </citation>
    <scope>NUCLEOTIDE SEQUENCE</scope>
    <source>
        <strain evidence="2">MPI-SDFR-AT-0120</strain>
    </source>
</reference>
<feature type="region of interest" description="Disordered" evidence="1">
    <location>
        <begin position="1"/>
        <end position="52"/>
    </location>
</feature>
<feature type="compositionally biased region" description="Polar residues" evidence="1">
    <location>
        <begin position="41"/>
        <end position="52"/>
    </location>
</feature>
<sequence>MASVGTKRPHSDLAGSTAQPRKRPARVKSSKGQSEEDSTEHPASTFRTPTNPFATLSNLPAELRLQIYSHLCDTTIIHVHRHGAEYGKNSKFTWTPCRAPSSASPLLCANPKWSGMCDEEDRCTYKIYAPPEPIGFWGLAASNKMIRNETQEFFLRKSVVSIHPRDLRPWLDHLADKDPKRCQDSIYRWTPFANRSNFQFDGEAWKRWHIVDWMKSFSPSVTIAIEAIVWKKSHPRWTPNIVEQQVAVRLIRQGEPTEEGSRSASGWADEDVDVQIVKPGKLASPKRNAKWRQWWRGKEMKGFA</sequence>
<dbReference type="OrthoDB" id="3715018at2759"/>
<name>A0A8K0RCS4_9PLEO</name>
<protein>
    <recommendedName>
        <fullName evidence="4">F-box domain-containing protein</fullName>
    </recommendedName>
</protein>
<evidence type="ECO:0000313" key="3">
    <source>
        <dbReference type="Proteomes" id="UP000813461"/>
    </source>
</evidence>
<accession>A0A8K0RCS4</accession>
<dbReference type="AlphaFoldDB" id="A0A8K0RCS4"/>
<gene>
    <name evidence="2" type="ORF">FB567DRAFT_437000</name>
</gene>
<organism evidence="2 3">
    <name type="scientific">Paraphoma chrysanthemicola</name>
    <dbReference type="NCBI Taxonomy" id="798071"/>
    <lineage>
        <taxon>Eukaryota</taxon>
        <taxon>Fungi</taxon>
        <taxon>Dikarya</taxon>
        <taxon>Ascomycota</taxon>
        <taxon>Pezizomycotina</taxon>
        <taxon>Dothideomycetes</taxon>
        <taxon>Pleosporomycetidae</taxon>
        <taxon>Pleosporales</taxon>
        <taxon>Pleosporineae</taxon>
        <taxon>Phaeosphaeriaceae</taxon>
        <taxon>Paraphoma</taxon>
    </lineage>
</organism>
<proteinExistence type="predicted"/>
<dbReference type="EMBL" id="JAGMVJ010000004">
    <property type="protein sequence ID" value="KAH7091527.1"/>
    <property type="molecule type" value="Genomic_DNA"/>
</dbReference>
<evidence type="ECO:0000313" key="2">
    <source>
        <dbReference type="EMBL" id="KAH7091527.1"/>
    </source>
</evidence>
<evidence type="ECO:0000256" key="1">
    <source>
        <dbReference type="SAM" id="MobiDB-lite"/>
    </source>
</evidence>